<sequence length="79" mass="9358">MEHVFIVPLTILVEYKLLRGHWPAMLDECRFMDHEGKRTYFLEHRPLSIELIDLIHELIDSGKEHRLLNLTDEPPEPIG</sequence>
<proteinExistence type="predicted"/>
<evidence type="ECO:0000313" key="1">
    <source>
        <dbReference type="EMBL" id="QSJ03981.1"/>
    </source>
</evidence>
<protein>
    <submittedName>
        <fullName evidence="1">Uncharacterized protein</fullName>
    </submittedName>
</protein>
<reference evidence="1" key="1">
    <citation type="submission" date="2021-01" db="EMBL/GenBank/DDBJ databases">
        <authorList>
            <person name="Shang Y."/>
        </authorList>
    </citation>
    <scope>NUCLEOTIDE SEQUENCE</scope>
</reference>
<dbReference type="Proteomes" id="UP000662760">
    <property type="component" value="Segment"/>
</dbReference>
<organism evidence="1 2">
    <name type="scientific">Salmonella phage vB_SalP_TR2</name>
    <dbReference type="NCBI Taxonomy" id="2812854"/>
    <lineage>
        <taxon>Viruses</taxon>
        <taxon>Duplodnaviria</taxon>
        <taxon>Heunggongvirae</taxon>
        <taxon>Uroviricota</taxon>
        <taxon>Caudoviricetes</taxon>
        <taxon>Schitoviridae</taxon>
        <taxon>Triduovirus</taxon>
        <taxon>Triduovirus Tr2</taxon>
    </lineage>
</organism>
<name>A0A898K8X9_9CAUD</name>
<keyword evidence="2" id="KW-1185">Reference proteome</keyword>
<accession>A0A898K8X9</accession>
<evidence type="ECO:0000313" key="2">
    <source>
        <dbReference type="Proteomes" id="UP000662760"/>
    </source>
</evidence>
<dbReference type="KEGG" id="vg:65133619"/>
<dbReference type="EMBL" id="MW544066">
    <property type="protein sequence ID" value="QSJ03981.1"/>
    <property type="molecule type" value="Genomic_DNA"/>
</dbReference>
<dbReference type="RefSeq" id="YP_010115015.1">
    <property type="nucleotide sequence ID" value="NC_055921.1"/>
</dbReference>
<dbReference type="GeneID" id="65133619"/>